<dbReference type="EMBL" id="JAUUTY010000004">
    <property type="protein sequence ID" value="KAK1643732.1"/>
    <property type="molecule type" value="Genomic_DNA"/>
</dbReference>
<sequence>MSTKLGVHKSNLPLPAAAPVSAREPLPMDLLLEIAARSDVTTIVRCARASKSLRGAILDPAFRRRLELQAAAAGGGGFDPALLFGVSYLTFGASMVTTHHIIHTPSSVQLHPCLQALTLDDSFQPVASRDRLLLLQRFGIFPHPPNIELRVFDTTTALVTCLPMVSTFNAHAFLSVTDGHHYELVIMDKRFWFEIFSSKRGGWSAARRASSIDGHPRRVDASSRVVGRTVHWLCQRNAGAHCWDGILALDVHAEQATTMKLPSGCLQSRMTTSKHDKHLLLGSVRGRLSLIVAEARAISMWTLTPPWSPLLTATWSRELVIGAEEIVRTPGGGCSPLSFVLEGFGERSGAVIVRVDGTVLLRLDLRTKAVTRLHNPGGDASVTCLFVHETDMLSLLKKSF</sequence>
<dbReference type="InterPro" id="IPR056016">
    <property type="entry name" value="DUF7595"/>
</dbReference>
<name>A0AAD8S1G2_LOLMU</name>
<keyword evidence="3" id="KW-1185">Reference proteome</keyword>
<reference evidence="2" key="1">
    <citation type="submission" date="2023-07" db="EMBL/GenBank/DDBJ databases">
        <title>A chromosome-level genome assembly of Lolium multiflorum.</title>
        <authorList>
            <person name="Chen Y."/>
            <person name="Copetti D."/>
            <person name="Kolliker R."/>
            <person name="Studer B."/>
        </authorList>
    </citation>
    <scope>NUCLEOTIDE SEQUENCE</scope>
    <source>
        <strain evidence="2">02402/16</strain>
        <tissue evidence="2">Leaf</tissue>
    </source>
</reference>
<dbReference type="AlphaFoldDB" id="A0AAD8S1G2"/>
<evidence type="ECO:0000259" key="1">
    <source>
        <dbReference type="SMART" id="SM00256"/>
    </source>
</evidence>
<evidence type="ECO:0000313" key="2">
    <source>
        <dbReference type="EMBL" id="KAK1643732.1"/>
    </source>
</evidence>
<feature type="domain" description="F-box" evidence="1">
    <location>
        <begin position="26"/>
        <end position="66"/>
    </location>
</feature>
<organism evidence="2 3">
    <name type="scientific">Lolium multiflorum</name>
    <name type="common">Italian ryegrass</name>
    <name type="synonym">Lolium perenne subsp. multiflorum</name>
    <dbReference type="NCBI Taxonomy" id="4521"/>
    <lineage>
        <taxon>Eukaryota</taxon>
        <taxon>Viridiplantae</taxon>
        <taxon>Streptophyta</taxon>
        <taxon>Embryophyta</taxon>
        <taxon>Tracheophyta</taxon>
        <taxon>Spermatophyta</taxon>
        <taxon>Magnoliopsida</taxon>
        <taxon>Liliopsida</taxon>
        <taxon>Poales</taxon>
        <taxon>Poaceae</taxon>
        <taxon>BOP clade</taxon>
        <taxon>Pooideae</taxon>
        <taxon>Poodae</taxon>
        <taxon>Poeae</taxon>
        <taxon>Poeae Chloroplast Group 2 (Poeae type)</taxon>
        <taxon>Loliodinae</taxon>
        <taxon>Loliinae</taxon>
        <taxon>Lolium</taxon>
    </lineage>
</organism>
<dbReference type="InterPro" id="IPR036047">
    <property type="entry name" value="F-box-like_dom_sf"/>
</dbReference>
<dbReference type="PANTHER" id="PTHR35828">
    <property type="entry name" value="OS08G0203800 PROTEIN-RELATED"/>
    <property type="match status" value="1"/>
</dbReference>
<accession>A0AAD8S1G2</accession>
<comment type="caution">
    <text evidence="2">The sequence shown here is derived from an EMBL/GenBank/DDBJ whole genome shotgun (WGS) entry which is preliminary data.</text>
</comment>
<dbReference type="SUPFAM" id="SSF81383">
    <property type="entry name" value="F-box domain"/>
    <property type="match status" value="1"/>
</dbReference>
<proteinExistence type="predicted"/>
<protein>
    <recommendedName>
        <fullName evidence="1">F-box domain-containing protein</fullName>
    </recommendedName>
</protein>
<gene>
    <name evidence="2" type="ORF">QYE76_061537</name>
</gene>
<dbReference type="Pfam" id="PF24523">
    <property type="entry name" value="DUF7595"/>
    <property type="match status" value="1"/>
</dbReference>
<evidence type="ECO:0000313" key="3">
    <source>
        <dbReference type="Proteomes" id="UP001231189"/>
    </source>
</evidence>
<dbReference type="SMART" id="SM00256">
    <property type="entry name" value="FBOX"/>
    <property type="match status" value="1"/>
</dbReference>
<dbReference type="PANTHER" id="PTHR35828:SF41">
    <property type="entry name" value="F-BOX DOMAIN-CONTAINING PROTEIN"/>
    <property type="match status" value="1"/>
</dbReference>
<dbReference type="Proteomes" id="UP001231189">
    <property type="component" value="Unassembled WGS sequence"/>
</dbReference>
<dbReference type="InterPro" id="IPR001810">
    <property type="entry name" value="F-box_dom"/>
</dbReference>